<name>A0A087VT50_9BIFI</name>
<keyword evidence="3" id="KW-1185">Reference proteome</keyword>
<evidence type="ECO:0000313" key="2">
    <source>
        <dbReference type="EMBL" id="AIC91529.1"/>
    </source>
</evidence>
<protein>
    <submittedName>
        <fullName evidence="2">Putative fimbrial subunit FimB</fullName>
    </submittedName>
</protein>
<sequence length="270" mass="28062">MKVSSLRAGKTKRVLLWLVVSVVSCGLMLTGGLTHAAASTADPTLTLTLLETQNNADSILPGSSNPPAGPGYIYKAVKLNRGKINLAAADLASSPETLQKNLTSAVIADPDSFKDSSNTEFYGVSDTNGVITTSSTTQPEGIWLEGAQLDVNSATLSGGTAAQLGGTEEEPTYWMVSLVAAPHGVTVRTDPCVVQLPTLVPGGSPTFQVDVYPKLDISKSDVVPGSAVSIQHLSKTGSSLILPLILLAVFLVLGVVVLVMAVKKRHDTIV</sequence>
<keyword evidence="1" id="KW-1133">Transmembrane helix</keyword>
<feature type="transmembrane region" description="Helical" evidence="1">
    <location>
        <begin position="240"/>
        <end position="262"/>
    </location>
</feature>
<dbReference type="PROSITE" id="PS51257">
    <property type="entry name" value="PROKAR_LIPOPROTEIN"/>
    <property type="match status" value="1"/>
</dbReference>
<dbReference type="AlphaFoldDB" id="A0A087VT50"/>
<dbReference type="EMBL" id="CP006018">
    <property type="protein sequence ID" value="AIC91529.1"/>
    <property type="molecule type" value="Genomic_DNA"/>
</dbReference>
<keyword evidence="1" id="KW-0812">Transmembrane</keyword>
<dbReference type="KEGG" id="bii:BINDI_0244"/>
<proteinExistence type="predicted"/>
<dbReference type="OrthoDB" id="3229424at2"/>
<organism evidence="2 3">
    <name type="scientific">Bifidobacterium [indicum] DSM 20214 = LMG 11587</name>
    <dbReference type="NCBI Taxonomy" id="1341694"/>
    <lineage>
        <taxon>Bacteria</taxon>
        <taxon>Bacillati</taxon>
        <taxon>Actinomycetota</taxon>
        <taxon>Actinomycetes</taxon>
        <taxon>Bifidobacteriales</taxon>
        <taxon>Bifidobacteriaceae</taxon>
        <taxon>Bifidobacterium</taxon>
    </lineage>
</organism>
<evidence type="ECO:0000256" key="1">
    <source>
        <dbReference type="SAM" id="Phobius"/>
    </source>
</evidence>
<evidence type="ECO:0000313" key="3">
    <source>
        <dbReference type="Proteomes" id="UP000028569"/>
    </source>
</evidence>
<accession>A0A087VT50</accession>
<dbReference type="Proteomes" id="UP000028569">
    <property type="component" value="Chromosome"/>
</dbReference>
<keyword evidence="1" id="KW-0472">Membrane</keyword>
<dbReference type="HOGENOM" id="CLU_1029218_0_0_11"/>
<gene>
    <name evidence="2" type="ORF">BINDI_0244</name>
</gene>
<reference evidence="2 3" key="1">
    <citation type="journal article" date="2014" name="Appl. Environ. Microbiol.">
        <title>Genomic encyclopedia of type strains of the genus Bifidobacterium.</title>
        <authorList>
            <person name="Milani C."/>
            <person name="Lugli G.A."/>
            <person name="Duranti S."/>
            <person name="Turroni F."/>
            <person name="Bottacini F."/>
            <person name="Mangifesta M."/>
            <person name="Sanchez B."/>
            <person name="Viappiani A."/>
            <person name="Mancabelli L."/>
            <person name="Taminiau B."/>
            <person name="Delcenserie V."/>
            <person name="Barrangou R."/>
            <person name="Margolles A."/>
            <person name="van Sinderen D."/>
            <person name="Ventura M."/>
        </authorList>
    </citation>
    <scope>NUCLEOTIDE SEQUENCE [LARGE SCALE GENOMIC DNA]</scope>
    <source>
        <strain evidence="2 3">LMG 11587</strain>
    </source>
</reference>
<dbReference type="RefSeq" id="WP_148301954.1">
    <property type="nucleotide sequence ID" value="NZ_CP006018.1"/>
</dbReference>